<keyword evidence="2" id="KW-1185">Reference proteome</keyword>
<gene>
    <name evidence="1" type="ORF">Vadar_027478</name>
</gene>
<sequence length="686" mass="76042">MGNSLSIIFQTPLPTPVSLQSATRNRFPSTIHFFKPTTPKKTPKGRAFLSHNPGKTITSVPKTQKILHNFPKLDAGCFSYEGLWVEDVMETEESITFENYTRIFENCGEDLESTDEDANKAISEHLRMLERGRALVSNKLSLAPKAAFDPARAYLNTGFDESVSVILLLPLLMKDVMVTEESITFQIYTRIFDNCGGDLESTDEDANKAISEHLMRMLERGRALAPNAAFDSARCIFNGNIKLLDDLVLPAREGVFVNIDCEFDLDNIVSAARIAGKKVNVLLWINPDVDPQVHAYAATGIKKDNKLKLVGAHCQFGATITKDDAVLLLNYIDQIRDQGFEVDYLIIGGWLGIDYHTVAVRPTSRDLIDVRELVLTRDLDLIIEPGRSPTADTCLVNPVTESNGTKKCIVLVGSMSGLIRPSLYVAYQVGKRETFLFTSESVTEGHPDKLCDQISDMVLDAYLEQDPDSKVTCETWTKNNTVGVVGKITTRANVDCEKLVRDTCRDVGYVSDYVGLDAACCEVLLDIEQQSPNIAPGGHGHLTKSPEDIGASDQGLMFGYATDETPERMPLSHVLATKLAARLAFVRKNGTCPWLRPDGKTQVTIEYFSDNGAVVPIRVHTVVISTQHDETVTKYEIEAGLMEHVIKFSKTAAYGHFGRDDPDFTWEVVKLLKMGETPAVKFLQFK</sequence>
<protein>
    <submittedName>
        <fullName evidence="1">Uncharacterized protein</fullName>
    </submittedName>
</protein>
<evidence type="ECO:0000313" key="1">
    <source>
        <dbReference type="EMBL" id="KAH7835574.1"/>
    </source>
</evidence>
<evidence type="ECO:0000313" key="2">
    <source>
        <dbReference type="Proteomes" id="UP000828048"/>
    </source>
</evidence>
<dbReference type="EMBL" id="CM037152">
    <property type="protein sequence ID" value="KAH7835574.1"/>
    <property type="molecule type" value="Genomic_DNA"/>
</dbReference>
<name>A0ACB7X4R9_9ERIC</name>
<organism evidence="1 2">
    <name type="scientific">Vaccinium darrowii</name>
    <dbReference type="NCBI Taxonomy" id="229202"/>
    <lineage>
        <taxon>Eukaryota</taxon>
        <taxon>Viridiplantae</taxon>
        <taxon>Streptophyta</taxon>
        <taxon>Embryophyta</taxon>
        <taxon>Tracheophyta</taxon>
        <taxon>Spermatophyta</taxon>
        <taxon>Magnoliopsida</taxon>
        <taxon>eudicotyledons</taxon>
        <taxon>Gunneridae</taxon>
        <taxon>Pentapetalae</taxon>
        <taxon>asterids</taxon>
        <taxon>Ericales</taxon>
        <taxon>Ericaceae</taxon>
        <taxon>Vaccinioideae</taxon>
        <taxon>Vaccinieae</taxon>
        <taxon>Vaccinium</taxon>
    </lineage>
</organism>
<dbReference type="Proteomes" id="UP000828048">
    <property type="component" value="Chromosome 2"/>
</dbReference>
<proteinExistence type="predicted"/>
<accession>A0ACB7X4R9</accession>
<reference evidence="1 2" key="1">
    <citation type="journal article" date="2021" name="Hortic Res">
        <title>High-quality reference genome and annotation aids understanding of berry development for evergreen blueberry (Vaccinium darrowii).</title>
        <authorList>
            <person name="Yu J."/>
            <person name="Hulse-Kemp A.M."/>
            <person name="Babiker E."/>
            <person name="Staton M."/>
        </authorList>
    </citation>
    <scope>NUCLEOTIDE SEQUENCE [LARGE SCALE GENOMIC DNA]</scope>
    <source>
        <strain evidence="2">cv. NJ 8807/NJ 8810</strain>
        <tissue evidence="1">Young leaf</tissue>
    </source>
</reference>
<comment type="caution">
    <text evidence="1">The sequence shown here is derived from an EMBL/GenBank/DDBJ whole genome shotgun (WGS) entry which is preliminary data.</text>
</comment>